<evidence type="ECO:0000256" key="6">
    <source>
        <dbReference type="ARBA" id="ARBA00023136"/>
    </source>
</evidence>
<dbReference type="PANTHER" id="PTHR31145">
    <property type="entry name" value="INTEGRAL MEMBRANE PROTEIN (AFU_ORTHOLOGUE AFUA_7G01610)"/>
    <property type="match status" value="1"/>
</dbReference>
<feature type="region of interest" description="Disordered" evidence="7">
    <location>
        <begin position="729"/>
        <end position="750"/>
    </location>
</feature>
<dbReference type="Pfam" id="PF14558">
    <property type="entry name" value="TRP_N"/>
    <property type="match status" value="1"/>
</dbReference>
<feature type="compositionally biased region" description="Polar residues" evidence="7">
    <location>
        <begin position="901"/>
        <end position="914"/>
    </location>
</feature>
<accession>A0A6A5ZB33</accession>
<keyword evidence="6 8" id="KW-0472">Membrane</keyword>
<feature type="transmembrane region" description="Helical" evidence="8">
    <location>
        <begin position="226"/>
        <end position="244"/>
    </location>
</feature>
<dbReference type="InterPro" id="IPR040241">
    <property type="entry name" value="TRP_Flc/Pkd2-like"/>
</dbReference>
<feature type="transmembrane region" description="Helical" evidence="8">
    <location>
        <begin position="397"/>
        <end position="418"/>
    </location>
</feature>
<gene>
    <name evidence="11" type="ORF">BDV96DRAFT_598589</name>
</gene>
<evidence type="ECO:0000256" key="4">
    <source>
        <dbReference type="ARBA" id="ARBA00022729"/>
    </source>
</evidence>
<evidence type="ECO:0000256" key="3">
    <source>
        <dbReference type="ARBA" id="ARBA00022692"/>
    </source>
</evidence>
<feature type="domain" description="ML-like" evidence="10">
    <location>
        <begin position="48"/>
        <end position="189"/>
    </location>
</feature>
<dbReference type="GO" id="GO:0009272">
    <property type="term" value="P:fungal-type cell wall biogenesis"/>
    <property type="evidence" value="ECO:0007669"/>
    <property type="project" value="TreeGrafter"/>
</dbReference>
<feature type="transmembrane region" description="Helical" evidence="8">
    <location>
        <begin position="193"/>
        <end position="214"/>
    </location>
</feature>
<proteinExistence type="inferred from homology"/>
<feature type="transmembrane region" description="Helical" evidence="8">
    <location>
        <begin position="439"/>
        <end position="463"/>
    </location>
</feature>
<dbReference type="GO" id="GO:0016020">
    <property type="term" value="C:membrane"/>
    <property type="evidence" value="ECO:0007669"/>
    <property type="project" value="UniProtKB-SubCell"/>
</dbReference>
<dbReference type="SMART" id="SM01320">
    <property type="entry name" value="TRP_N"/>
    <property type="match status" value="1"/>
</dbReference>
<dbReference type="EMBL" id="ML977320">
    <property type="protein sequence ID" value="KAF2116729.1"/>
    <property type="molecule type" value="Genomic_DNA"/>
</dbReference>
<feature type="transmembrane region" description="Helical" evidence="8">
    <location>
        <begin position="475"/>
        <end position="496"/>
    </location>
</feature>
<keyword evidence="5 8" id="KW-1133">Transmembrane helix</keyword>
<evidence type="ECO:0000256" key="2">
    <source>
        <dbReference type="ARBA" id="ARBA00010642"/>
    </source>
</evidence>
<feature type="transmembrane region" description="Helical" evidence="8">
    <location>
        <begin position="671"/>
        <end position="697"/>
    </location>
</feature>
<reference evidence="11" key="1">
    <citation type="journal article" date="2020" name="Stud. Mycol.">
        <title>101 Dothideomycetes genomes: a test case for predicting lifestyles and emergence of pathogens.</title>
        <authorList>
            <person name="Haridas S."/>
            <person name="Albert R."/>
            <person name="Binder M."/>
            <person name="Bloem J."/>
            <person name="Labutti K."/>
            <person name="Salamov A."/>
            <person name="Andreopoulos B."/>
            <person name="Baker S."/>
            <person name="Barry K."/>
            <person name="Bills G."/>
            <person name="Bluhm B."/>
            <person name="Cannon C."/>
            <person name="Castanera R."/>
            <person name="Culley D."/>
            <person name="Daum C."/>
            <person name="Ezra D."/>
            <person name="Gonzalez J."/>
            <person name="Henrissat B."/>
            <person name="Kuo A."/>
            <person name="Liang C."/>
            <person name="Lipzen A."/>
            <person name="Lutzoni F."/>
            <person name="Magnuson J."/>
            <person name="Mondo S."/>
            <person name="Nolan M."/>
            <person name="Ohm R."/>
            <person name="Pangilinan J."/>
            <person name="Park H.-J."/>
            <person name="Ramirez L."/>
            <person name="Alfaro M."/>
            <person name="Sun H."/>
            <person name="Tritt A."/>
            <person name="Yoshinaga Y."/>
            <person name="Zwiers L.-H."/>
            <person name="Turgeon B."/>
            <person name="Goodwin S."/>
            <person name="Spatafora J."/>
            <person name="Crous P."/>
            <person name="Grigoriev I."/>
        </authorList>
    </citation>
    <scope>NUCLEOTIDE SEQUENCE</scope>
    <source>
        <strain evidence="11">CBS 627.86</strain>
    </source>
</reference>
<feature type="signal peptide" evidence="9">
    <location>
        <begin position="1"/>
        <end position="26"/>
    </location>
</feature>
<dbReference type="InterPro" id="IPR010308">
    <property type="entry name" value="TRP_C"/>
</dbReference>
<evidence type="ECO:0000259" key="10">
    <source>
        <dbReference type="SMART" id="SM01320"/>
    </source>
</evidence>
<evidence type="ECO:0000256" key="1">
    <source>
        <dbReference type="ARBA" id="ARBA00004141"/>
    </source>
</evidence>
<keyword evidence="12" id="KW-1185">Reference proteome</keyword>
<protein>
    <recommendedName>
        <fullName evidence="10">ML-like domain-containing protein</fullName>
    </recommendedName>
</protein>
<dbReference type="PANTHER" id="PTHR31145:SF7">
    <property type="entry name" value="TRP-LIKE ION CHANNEL"/>
    <property type="match status" value="1"/>
</dbReference>
<name>A0A6A5ZB33_9PLEO</name>
<comment type="subcellular location">
    <subcellularLocation>
        <location evidence="1">Membrane</location>
        <topology evidence="1">Multi-pass membrane protein</topology>
    </subcellularLocation>
</comment>
<evidence type="ECO:0000313" key="12">
    <source>
        <dbReference type="Proteomes" id="UP000799770"/>
    </source>
</evidence>
<keyword evidence="3 8" id="KW-0812">Transmembrane</keyword>
<evidence type="ECO:0000256" key="7">
    <source>
        <dbReference type="SAM" id="MobiDB-lite"/>
    </source>
</evidence>
<dbReference type="GO" id="GO:0055085">
    <property type="term" value="P:transmembrane transport"/>
    <property type="evidence" value="ECO:0007669"/>
    <property type="project" value="TreeGrafter"/>
</dbReference>
<feature type="region of interest" description="Disordered" evidence="7">
    <location>
        <begin position="783"/>
        <end position="805"/>
    </location>
</feature>
<feature type="compositionally biased region" description="Pro residues" evidence="7">
    <location>
        <begin position="737"/>
        <end position="749"/>
    </location>
</feature>
<dbReference type="InterPro" id="IPR032800">
    <property type="entry name" value="TRP_N"/>
</dbReference>
<organism evidence="11 12">
    <name type="scientific">Lophiotrema nucula</name>
    <dbReference type="NCBI Taxonomy" id="690887"/>
    <lineage>
        <taxon>Eukaryota</taxon>
        <taxon>Fungi</taxon>
        <taxon>Dikarya</taxon>
        <taxon>Ascomycota</taxon>
        <taxon>Pezizomycotina</taxon>
        <taxon>Dothideomycetes</taxon>
        <taxon>Pleosporomycetidae</taxon>
        <taxon>Pleosporales</taxon>
        <taxon>Lophiotremataceae</taxon>
        <taxon>Lophiotrema</taxon>
    </lineage>
</organism>
<evidence type="ECO:0000313" key="11">
    <source>
        <dbReference type="EMBL" id="KAF2116729.1"/>
    </source>
</evidence>
<feature type="transmembrane region" description="Helical" evidence="8">
    <location>
        <begin position="584"/>
        <end position="604"/>
    </location>
</feature>
<evidence type="ECO:0000256" key="5">
    <source>
        <dbReference type="ARBA" id="ARBA00022989"/>
    </source>
</evidence>
<feature type="chain" id="PRO_5025334091" description="ML-like domain-containing protein" evidence="9">
    <location>
        <begin position="27"/>
        <end position="973"/>
    </location>
</feature>
<feature type="transmembrane region" description="Helical" evidence="8">
    <location>
        <begin position="610"/>
        <end position="629"/>
    </location>
</feature>
<feature type="compositionally biased region" description="Low complexity" evidence="7">
    <location>
        <begin position="959"/>
        <end position="973"/>
    </location>
</feature>
<comment type="similarity">
    <text evidence="2">Belongs to the transient receptor potential (TRP) ion channel family.</text>
</comment>
<dbReference type="AlphaFoldDB" id="A0A6A5ZB33"/>
<evidence type="ECO:0000256" key="9">
    <source>
        <dbReference type="SAM" id="SignalP"/>
    </source>
</evidence>
<dbReference type="Pfam" id="PF06011">
    <property type="entry name" value="TRP"/>
    <property type="match status" value="1"/>
</dbReference>
<dbReference type="Proteomes" id="UP000799770">
    <property type="component" value="Unassembled WGS sequence"/>
</dbReference>
<dbReference type="OrthoDB" id="5377623at2759"/>
<evidence type="ECO:0000256" key="8">
    <source>
        <dbReference type="SAM" id="Phobius"/>
    </source>
</evidence>
<feature type="transmembrane region" description="Helical" evidence="8">
    <location>
        <begin position="641"/>
        <end position="659"/>
    </location>
</feature>
<sequence length="973" mass="107075">MAPSSSPRSAFALLVLVLSFLGSALALDGYVTGTIDGQEVYVKDNRRPALYTGNFGDCMGSSIINVTRFDAAYYKDNMTVLFHLEGDTALKSEAIMMYIGVFAYGESRFDLTFNPCSANIYSACPMKAGTPIEANGIIPISQSDVAGIPPVALSIPDFEGQAILRIFANSTQSEIGCFSAIVMNGATFSQPEAVGSILGIFTVVAIISSFATAIYGDSIPVMRKHYAHSLSVLVVFAVWQHIFFSGALSMNWPSVLVAFWSNYAWAGGMIYTESMQNTINNFIGSNKGNTSAVGAAGVGAQNTEIGGGYNIHQIYKRDVFPNALNVPGLMRRSKYNLVARHLEENLAKRELANSSNGFSWYGSPVKPGLPLPGNYSGFAGTLAQENIAASNAFMTGFLWFLILVVIVAFSVVAFKFILEGLSKIKWIKNERLTYFRAHYLGFTALAVLRSLFIGFFMMIFLSIFQFTYLASAGPVAVAVIVFLIFLLGVGGLSYYACFYRIKYGKYVSEPDRLNVEKRKILKVIPWYGFSKASKEPRSEDKAYAGTLRWWTIRSAAETEKAIHDDEDYTKKFGWLASRFRRTRWWFFVVWLAYEFLRACFLAGASGSPMTQVFGLLAVEFIAFVGIIVLRPFEGQRLNILVVYLLGFSKVATVALSAAFDTRFNLPRIPTTAIGIVIIVIQGILTIVVLIAIIVGAISSYMSIMRNRENVDFKPKKWINIREKYYKHIDEKEKDVPRPPTPPPPRPVTPKGPYFSVNSFKRYPKIEDEDKEFVAEINPNASEMSLEAADRDSVGPMGRGRAASIRSTTSYSSLPYGARVHRASWSSRDFSEFQNGMDRRRSTYGSPAPVSHSPADTPSRPGSRVYTGFESPSRPGSRVHSGIESPSRPGSRVHSGIYTRHVGSSDNVPSGSISPVMSPIDMNQGASPLPRPKSRTNSMKLSRPQLRTVMSDEEIPPLPQAQNARAAANPAATA</sequence>
<keyword evidence="4 9" id="KW-0732">Signal</keyword>
<feature type="region of interest" description="Disordered" evidence="7">
    <location>
        <begin position="836"/>
        <end position="973"/>
    </location>
</feature>